<organism evidence="4 5">
    <name type="scientific">Ruminococcus callidus ATCC 27760</name>
    <dbReference type="NCBI Taxonomy" id="411473"/>
    <lineage>
        <taxon>Bacteria</taxon>
        <taxon>Bacillati</taxon>
        <taxon>Bacillota</taxon>
        <taxon>Clostridia</taxon>
        <taxon>Eubacteriales</taxon>
        <taxon>Oscillospiraceae</taxon>
        <taxon>Ruminococcus</taxon>
    </lineage>
</organism>
<comment type="caution">
    <text evidence="4">The sequence shown here is derived from an EMBL/GenBank/DDBJ whole genome shotgun (WGS) entry which is preliminary data.</text>
</comment>
<evidence type="ECO:0000256" key="1">
    <source>
        <dbReference type="SAM" id="Coils"/>
    </source>
</evidence>
<dbReference type="InterPro" id="IPR032834">
    <property type="entry name" value="NatK-like_C"/>
</dbReference>
<dbReference type="Pfam" id="PF14501">
    <property type="entry name" value="HATPase_c_5"/>
    <property type="match status" value="1"/>
</dbReference>
<gene>
    <name evidence="4" type="ORF">RUMCAL_01018</name>
</gene>
<dbReference type="AlphaFoldDB" id="U2KDM1"/>
<dbReference type="CDD" id="cd16935">
    <property type="entry name" value="HATPase_AgrC-ComD-like"/>
    <property type="match status" value="1"/>
</dbReference>
<reference evidence="4 5" key="1">
    <citation type="submission" date="2013-07" db="EMBL/GenBank/DDBJ databases">
        <authorList>
            <person name="Weinstock G."/>
            <person name="Sodergren E."/>
            <person name="Wylie T."/>
            <person name="Fulton L."/>
            <person name="Fulton R."/>
            <person name="Fronick C."/>
            <person name="O'Laughlin M."/>
            <person name="Godfrey J."/>
            <person name="Miner T."/>
            <person name="Herter B."/>
            <person name="Appelbaum E."/>
            <person name="Cordes M."/>
            <person name="Lek S."/>
            <person name="Wollam A."/>
            <person name="Pepin K.H."/>
            <person name="Palsikar V.B."/>
            <person name="Mitreva M."/>
            <person name="Wilson R.K."/>
        </authorList>
    </citation>
    <scope>NUCLEOTIDE SEQUENCE [LARGE SCALE GENOMIC DNA]</scope>
    <source>
        <strain evidence="4 5">ATCC 27760</strain>
    </source>
</reference>
<dbReference type="RefSeq" id="WP_021682476.1">
    <property type="nucleotide sequence ID" value="NZ_KI260415.1"/>
</dbReference>
<evidence type="ECO:0000256" key="2">
    <source>
        <dbReference type="SAM" id="Phobius"/>
    </source>
</evidence>
<dbReference type="Proteomes" id="UP000016662">
    <property type="component" value="Unassembled WGS sequence"/>
</dbReference>
<feature type="coiled-coil region" evidence="1">
    <location>
        <begin position="240"/>
        <end position="315"/>
    </location>
</feature>
<dbReference type="OrthoDB" id="1852641at2"/>
<feature type="transmembrane region" description="Helical" evidence="2">
    <location>
        <begin position="143"/>
        <end position="169"/>
    </location>
</feature>
<keyword evidence="2" id="KW-1133">Transmembrane helix</keyword>
<feature type="transmembrane region" description="Helical" evidence="2">
    <location>
        <begin position="65"/>
        <end position="87"/>
    </location>
</feature>
<dbReference type="SUPFAM" id="SSF55874">
    <property type="entry name" value="ATPase domain of HSP90 chaperone/DNA topoisomerase II/histidine kinase"/>
    <property type="match status" value="1"/>
</dbReference>
<dbReference type="STRING" id="411473.RUMCAL_01018"/>
<evidence type="ECO:0000313" key="4">
    <source>
        <dbReference type="EMBL" id="ERJ96606.1"/>
    </source>
</evidence>
<protein>
    <recommendedName>
        <fullName evidence="3">Sensor histidine kinase NatK-like C-terminal domain-containing protein</fullName>
    </recommendedName>
</protein>
<accession>U2KDM1</accession>
<feature type="transmembrane region" description="Helical" evidence="2">
    <location>
        <begin position="213"/>
        <end position="235"/>
    </location>
</feature>
<proteinExistence type="predicted"/>
<sequence>MDNFFYTMNFTVSNLLLYGFLLLYSHICVGKPRKGWALATGLIILLIDLIFAIIPWVLYGDASCWIIQTHRNGFTALHWCIFLLFFLTGFPQEKLLTRFFLATMSFLFIFLGDTIQIIAIAAIDNLAGTNVCSIGSNYENWHLWYRTFLILPELLIMAGLAFVFQKLFLKIRSQLYSAKTFWLLIFPVTQFFAIYTLIAILQQFGTISTSPKILAVLIVTILLNVASNIMLLHLMKRMHIKEQEKQKVRFYEEYEKLSAKYQEQIAQASHEQENLKRDFHNQMQVFSGLMQTDHVEDAMQLAEELQSKFRQQKQRLYFCENTVANVILQQTAETCAKEHIAFKTDCALAEDIGIRKVDLCSLLINPLQNAIQASEAVPEAEREISCTIWQDGEMVFLRICNRKNHQIQTKNGKVQTTKADKEKHGFGIEIIEHLANTYGGIAVASYDDQFFTVTIQLNLPAENNTEKIAEEAAVVCP</sequence>
<feature type="transmembrane region" description="Helical" evidence="2">
    <location>
        <begin position="36"/>
        <end position="59"/>
    </location>
</feature>
<keyword evidence="2" id="KW-0472">Membrane</keyword>
<keyword evidence="2" id="KW-0812">Transmembrane</keyword>
<keyword evidence="5" id="KW-1185">Reference proteome</keyword>
<feature type="transmembrane region" description="Helical" evidence="2">
    <location>
        <begin position="6"/>
        <end position="24"/>
    </location>
</feature>
<feature type="domain" description="Sensor histidine kinase NatK-like C-terminal" evidence="3">
    <location>
        <begin position="356"/>
        <end position="457"/>
    </location>
</feature>
<dbReference type="PATRIC" id="fig|411473.3.peg.839"/>
<name>U2KDM1_9FIRM</name>
<feature type="transmembrane region" description="Helical" evidence="2">
    <location>
        <begin position="181"/>
        <end position="201"/>
    </location>
</feature>
<evidence type="ECO:0000313" key="5">
    <source>
        <dbReference type="Proteomes" id="UP000016662"/>
    </source>
</evidence>
<dbReference type="EMBL" id="AWVF01000113">
    <property type="protein sequence ID" value="ERJ96606.1"/>
    <property type="molecule type" value="Genomic_DNA"/>
</dbReference>
<keyword evidence="1" id="KW-0175">Coiled coil</keyword>
<dbReference type="InterPro" id="IPR036890">
    <property type="entry name" value="HATPase_C_sf"/>
</dbReference>
<dbReference type="Gene3D" id="3.30.565.10">
    <property type="entry name" value="Histidine kinase-like ATPase, C-terminal domain"/>
    <property type="match status" value="1"/>
</dbReference>
<evidence type="ECO:0000259" key="3">
    <source>
        <dbReference type="Pfam" id="PF14501"/>
    </source>
</evidence>
<dbReference type="HOGENOM" id="CLU_608183_0_0_9"/>
<feature type="transmembrane region" description="Helical" evidence="2">
    <location>
        <begin position="99"/>
        <end position="123"/>
    </location>
</feature>
<dbReference type="eggNOG" id="COG3290">
    <property type="taxonomic scope" value="Bacteria"/>
</dbReference>